<dbReference type="GO" id="GO:0008168">
    <property type="term" value="F:methyltransferase activity"/>
    <property type="evidence" value="ECO:0007669"/>
    <property type="project" value="UniProtKB-KW"/>
</dbReference>
<dbReference type="PANTHER" id="PTHR43861">
    <property type="entry name" value="TRANS-ACONITATE 2-METHYLTRANSFERASE-RELATED"/>
    <property type="match status" value="1"/>
</dbReference>
<gene>
    <name evidence="4" type="ORF">JE024_19615</name>
</gene>
<dbReference type="Proteomes" id="UP000664109">
    <property type="component" value="Unassembled WGS sequence"/>
</dbReference>
<dbReference type="InterPro" id="IPR029063">
    <property type="entry name" value="SAM-dependent_MTases_sf"/>
</dbReference>
<name>A0ABS2UTS4_9ACTN</name>
<keyword evidence="5" id="KW-1185">Reference proteome</keyword>
<reference evidence="4 5" key="1">
    <citation type="journal article" date="2016" name="Arch. Microbiol.">
        <title>Streptomyces zhihengii sp. nov., isolated from rhizospheric soil of Psammosilene tunicoides.</title>
        <authorList>
            <person name="Huang M.J."/>
            <person name="Fei J.J."/>
            <person name="Salam N."/>
            <person name="Kim C.J."/>
            <person name="Hozzein W.N."/>
            <person name="Xiao M."/>
            <person name="Huang H.Q."/>
            <person name="Li W.J."/>
        </authorList>
    </citation>
    <scope>NUCLEOTIDE SEQUENCE [LARGE SCALE GENOMIC DNA]</scope>
    <source>
        <strain evidence="4 5">YIM T102</strain>
    </source>
</reference>
<dbReference type="InterPro" id="IPR041698">
    <property type="entry name" value="Methyltransf_25"/>
</dbReference>
<evidence type="ECO:0000259" key="3">
    <source>
        <dbReference type="Pfam" id="PF13649"/>
    </source>
</evidence>
<accession>A0ABS2UTS4</accession>
<proteinExistence type="predicted"/>
<comment type="caution">
    <text evidence="4">The sequence shown here is derived from an EMBL/GenBank/DDBJ whole genome shotgun (WGS) entry which is preliminary data.</text>
</comment>
<dbReference type="Gene3D" id="3.40.50.150">
    <property type="entry name" value="Vaccinia Virus protein VP39"/>
    <property type="match status" value="1"/>
</dbReference>
<organism evidence="4 5">
    <name type="scientific">Streptomyces zhihengii</name>
    <dbReference type="NCBI Taxonomy" id="1818004"/>
    <lineage>
        <taxon>Bacteria</taxon>
        <taxon>Bacillati</taxon>
        <taxon>Actinomycetota</taxon>
        <taxon>Actinomycetes</taxon>
        <taxon>Kitasatosporales</taxon>
        <taxon>Streptomycetaceae</taxon>
        <taxon>Streptomyces</taxon>
    </lineage>
</organism>
<evidence type="ECO:0000313" key="5">
    <source>
        <dbReference type="Proteomes" id="UP000664109"/>
    </source>
</evidence>
<dbReference type="Pfam" id="PF13649">
    <property type="entry name" value="Methyltransf_25"/>
    <property type="match status" value="1"/>
</dbReference>
<protein>
    <submittedName>
        <fullName evidence="4">Methyltransferase domain-containing protein</fullName>
    </submittedName>
</protein>
<dbReference type="EMBL" id="JAFEJA010000001">
    <property type="protein sequence ID" value="MBM9620904.1"/>
    <property type="molecule type" value="Genomic_DNA"/>
</dbReference>
<dbReference type="SUPFAM" id="SSF53335">
    <property type="entry name" value="S-adenosyl-L-methionine-dependent methyltransferases"/>
    <property type="match status" value="1"/>
</dbReference>
<dbReference type="PANTHER" id="PTHR43861:SF1">
    <property type="entry name" value="TRANS-ACONITATE 2-METHYLTRANSFERASE"/>
    <property type="match status" value="1"/>
</dbReference>
<dbReference type="GO" id="GO:0032259">
    <property type="term" value="P:methylation"/>
    <property type="evidence" value="ECO:0007669"/>
    <property type="project" value="UniProtKB-KW"/>
</dbReference>
<keyword evidence="1 4" id="KW-0489">Methyltransferase</keyword>
<dbReference type="CDD" id="cd02440">
    <property type="entry name" value="AdoMet_MTases"/>
    <property type="match status" value="1"/>
</dbReference>
<evidence type="ECO:0000256" key="1">
    <source>
        <dbReference type="ARBA" id="ARBA00022603"/>
    </source>
</evidence>
<evidence type="ECO:0000313" key="4">
    <source>
        <dbReference type="EMBL" id="MBM9620904.1"/>
    </source>
</evidence>
<feature type="domain" description="Methyltransferase" evidence="3">
    <location>
        <begin position="56"/>
        <end position="151"/>
    </location>
</feature>
<keyword evidence="2" id="KW-0808">Transferase</keyword>
<sequence>MSSRTGNHIANTEQAQAWNGYEGAHWARQQARWDEINAGFTAPLLDAAHIRSDDAVLDIGCGAGATTRAAARRAVDGRVTGVDLSGPMLERARASARAERLGNTTFEHGDAQVHPLAGRGFDAVISRYGVMFFADPVAAFANIRSGLRPGGRAAFVVAADGAGNEWLRALGALGSDLPLGGFGATGGPGMFSLADPARVEEVLAAAGFARIRVTRAEAPGRWGDDAEDAAAFLMDTGPAQHRLSLLGEGAGIRARRALVELLRPAERPGGVLLRGTAWLVTAVRP</sequence>
<evidence type="ECO:0000256" key="2">
    <source>
        <dbReference type="ARBA" id="ARBA00022679"/>
    </source>
</evidence>